<dbReference type="AlphaFoldDB" id="A0AAV1J5Q9"/>
<keyword evidence="3" id="KW-1185">Reference proteome</keyword>
<sequence length="205" mass="23515">MHYIYLTSVYSVFVIITAAQYQLPGQYAFPQMPGAGMGQLSPQMLQMPSGAISMAPNPSMALNSPFQIPQPRLPVMVMPYHSKASDKKYKKRKRIKNKHKESSSSSSSDSHSSSKEYVMRSKKKHRKKQKRQVLTPVISYVTRNGDIVYQKKVKKEKAGDWLELGKRPTSMAAESGEDIFDTKEITIRDLKQKFDFKKKQRKRTH</sequence>
<feature type="compositionally biased region" description="Basic residues" evidence="1">
    <location>
        <begin position="88"/>
        <end position="99"/>
    </location>
</feature>
<proteinExistence type="predicted"/>
<feature type="compositionally biased region" description="Basic residues" evidence="1">
    <location>
        <begin position="120"/>
        <end position="131"/>
    </location>
</feature>
<name>A0AAV1J5Q9_9NEOP</name>
<dbReference type="EMBL" id="CAVLEF010000005">
    <property type="protein sequence ID" value="CAK1543741.1"/>
    <property type="molecule type" value="Genomic_DNA"/>
</dbReference>
<reference evidence="2 3" key="1">
    <citation type="submission" date="2023-11" db="EMBL/GenBank/DDBJ databases">
        <authorList>
            <person name="Okamura Y."/>
        </authorList>
    </citation>
    <scope>NUCLEOTIDE SEQUENCE [LARGE SCALE GENOMIC DNA]</scope>
</reference>
<evidence type="ECO:0000313" key="3">
    <source>
        <dbReference type="Proteomes" id="UP001497472"/>
    </source>
</evidence>
<protein>
    <submittedName>
        <fullName evidence="2">Uncharacterized protein</fullName>
    </submittedName>
</protein>
<organism evidence="2 3">
    <name type="scientific">Leptosia nina</name>
    <dbReference type="NCBI Taxonomy" id="320188"/>
    <lineage>
        <taxon>Eukaryota</taxon>
        <taxon>Metazoa</taxon>
        <taxon>Ecdysozoa</taxon>
        <taxon>Arthropoda</taxon>
        <taxon>Hexapoda</taxon>
        <taxon>Insecta</taxon>
        <taxon>Pterygota</taxon>
        <taxon>Neoptera</taxon>
        <taxon>Endopterygota</taxon>
        <taxon>Lepidoptera</taxon>
        <taxon>Glossata</taxon>
        <taxon>Ditrysia</taxon>
        <taxon>Papilionoidea</taxon>
        <taxon>Pieridae</taxon>
        <taxon>Pierinae</taxon>
        <taxon>Leptosia</taxon>
    </lineage>
</organism>
<comment type="caution">
    <text evidence="2">The sequence shown here is derived from an EMBL/GenBank/DDBJ whole genome shotgun (WGS) entry which is preliminary data.</text>
</comment>
<gene>
    <name evidence="2" type="ORF">LNINA_LOCUS3538</name>
</gene>
<accession>A0AAV1J5Q9</accession>
<dbReference type="Proteomes" id="UP001497472">
    <property type="component" value="Unassembled WGS sequence"/>
</dbReference>
<evidence type="ECO:0000313" key="2">
    <source>
        <dbReference type="EMBL" id="CAK1543741.1"/>
    </source>
</evidence>
<feature type="region of interest" description="Disordered" evidence="1">
    <location>
        <begin position="82"/>
        <end position="132"/>
    </location>
</feature>
<evidence type="ECO:0000256" key="1">
    <source>
        <dbReference type="SAM" id="MobiDB-lite"/>
    </source>
</evidence>